<comment type="caution">
    <text evidence="7">The sequence shown here is derived from an EMBL/GenBank/DDBJ whole genome shotgun (WGS) entry which is preliminary data.</text>
</comment>
<evidence type="ECO:0000256" key="4">
    <source>
        <dbReference type="PROSITE-ProRule" id="PRU00433"/>
    </source>
</evidence>
<dbReference type="SUPFAM" id="SSF46626">
    <property type="entry name" value="Cytochrome c"/>
    <property type="match status" value="1"/>
</dbReference>
<dbReference type="InterPro" id="IPR030999">
    <property type="entry name" value="Thiosulf_SoxX"/>
</dbReference>
<evidence type="ECO:0000256" key="1">
    <source>
        <dbReference type="ARBA" id="ARBA00022617"/>
    </source>
</evidence>
<organism evidence="7 8">
    <name type="scientific">Roseospira navarrensis</name>
    <dbReference type="NCBI Taxonomy" id="140058"/>
    <lineage>
        <taxon>Bacteria</taxon>
        <taxon>Pseudomonadati</taxon>
        <taxon>Pseudomonadota</taxon>
        <taxon>Alphaproteobacteria</taxon>
        <taxon>Rhodospirillales</taxon>
        <taxon>Rhodospirillaceae</taxon>
        <taxon>Roseospira</taxon>
    </lineage>
</organism>
<protein>
    <submittedName>
        <fullName evidence="7">Sulfur oxidation c-type cytochrome SoxX</fullName>
    </submittedName>
</protein>
<keyword evidence="8" id="KW-1185">Reference proteome</keyword>
<keyword evidence="5" id="KW-0732">Signal</keyword>
<dbReference type="EMBL" id="WIVE01000019">
    <property type="protein sequence ID" value="MQX36465.1"/>
    <property type="molecule type" value="Genomic_DNA"/>
</dbReference>
<dbReference type="AlphaFoldDB" id="A0A7X1ZFV0"/>
<evidence type="ECO:0000256" key="2">
    <source>
        <dbReference type="ARBA" id="ARBA00022723"/>
    </source>
</evidence>
<evidence type="ECO:0000313" key="8">
    <source>
        <dbReference type="Proteomes" id="UP000434582"/>
    </source>
</evidence>
<keyword evidence="1 4" id="KW-0349">Heme</keyword>
<dbReference type="GO" id="GO:0020037">
    <property type="term" value="F:heme binding"/>
    <property type="evidence" value="ECO:0007669"/>
    <property type="project" value="InterPro"/>
</dbReference>
<dbReference type="PROSITE" id="PS51007">
    <property type="entry name" value="CYTC"/>
    <property type="match status" value="1"/>
</dbReference>
<dbReference type="Gene3D" id="1.10.760.10">
    <property type="entry name" value="Cytochrome c-like domain"/>
    <property type="match status" value="1"/>
</dbReference>
<dbReference type="Proteomes" id="UP000434582">
    <property type="component" value="Unassembled WGS sequence"/>
</dbReference>
<dbReference type="OrthoDB" id="9793634at2"/>
<name>A0A7X1ZFV0_9PROT</name>
<feature type="domain" description="Cytochrome c" evidence="6">
    <location>
        <begin position="51"/>
        <end position="155"/>
    </location>
</feature>
<feature type="chain" id="PRO_5030686588" evidence="5">
    <location>
        <begin position="28"/>
        <end position="166"/>
    </location>
</feature>
<evidence type="ECO:0000256" key="3">
    <source>
        <dbReference type="ARBA" id="ARBA00023004"/>
    </source>
</evidence>
<dbReference type="InterPro" id="IPR036909">
    <property type="entry name" value="Cyt_c-like_dom_sf"/>
</dbReference>
<evidence type="ECO:0000259" key="6">
    <source>
        <dbReference type="PROSITE" id="PS51007"/>
    </source>
</evidence>
<evidence type="ECO:0000313" key="7">
    <source>
        <dbReference type="EMBL" id="MQX36465.1"/>
    </source>
</evidence>
<evidence type="ECO:0000256" key="5">
    <source>
        <dbReference type="SAM" id="SignalP"/>
    </source>
</evidence>
<reference evidence="7 8" key="1">
    <citation type="submission" date="2019-10" db="EMBL/GenBank/DDBJ databases">
        <title>Draft whole-genome sequence of the purple nonsulfur photosynthetic bacterium Roseospira navarrensis DSM 15114.</title>
        <authorList>
            <person name="Kyndt J.A."/>
            <person name="Meyer T.E."/>
        </authorList>
    </citation>
    <scope>NUCLEOTIDE SEQUENCE [LARGE SCALE GENOMIC DNA]</scope>
    <source>
        <strain evidence="7 8">DSM 15114</strain>
    </source>
</reference>
<sequence length="166" mass="17684">MRAGPAAALFGAAALVAAAATTGPATAGDSAPEYTVVDGYTIPEPLTETPGDPVMGRKWVINRKLGNCLSCHQMPIPEEQFHGETGPALYGVGDLYDAGELRLRMVDPKVLNPYSMMPAFYKTEGLHRVRTGFEGKTILNAQQVEDIIAYLMTLKDTSGARAAADN</sequence>
<proteinExistence type="predicted"/>
<dbReference type="GO" id="GO:0009055">
    <property type="term" value="F:electron transfer activity"/>
    <property type="evidence" value="ECO:0007669"/>
    <property type="project" value="InterPro"/>
</dbReference>
<gene>
    <name evidence="7" type="primary">soxX</name>
    <name evidence="7" type="ORF">GHC57_08045</name>
</gene>
<feature type="signal peptide" evidence="5">
    <location>
        <begin position="1"/>
        <end position="27"/>
    </location>
</feature>
<keyword evidence="2 4" id="KW-0479">Metal-binding</keyword>
<dbReference type="InterPro" id="IPR009056">
    <property type="entry name" value="Cyt_c-like_dom"/>
</dbReference>
<keyword evidence="3 4" id="KW-0408">Iron</keyword>
<dbReference type="GO" id="GO:0046872">
    <property type="term" value="F:metal ion binding"/>
    <property type="evidence" value="ECO:0007669"/>
    <property type="project" value="UniProtKB-KW"/>
</dbReference>
<dbReference type="NCBIfam" id="TIGR04485">
    <property type="entry name" value="thiosulf_SoxX"/>
    <property type="match status" value="1"/>
</dbReference>
<dbReference type="Pfam" id="PF00034">
    <property type="entry name" value="Cytochrom_C"/>
    <property type="match status" value="1"/>
</dbReference>
<accession>A0A7X1ZFV0</accession>